<proteinExistence type="predicted"/>
<dbReference type="Pfam" id="PF02801">
    <property type="entry name" value="Ketoacyl-synt_C"/>
    <property type="match status" value="1"/>
</dbReference>
<dbReference type="Gene3D" id="3.40.47.10">
    <property type="match status" value="1"/>
</dbReference>
<evidence type="ECO:0000259" key="3">
    <source>
        <dbReference type="Pfam" id="PF02801"/>
    </source>
</evidence>
<feature type="domain" description="Beta-ketoacyl synthase C-terminal" evidence="3">
    <location>
        <begin position="1"/>
        <end position="35"/>
    </location>
</feature>
<protein>
    <recommendedName>
        <fullName evidence="3">Beta-ketoacyl synthase C-terminal domain-containing protein</fullName>
    </recommendedName>
</protein>
<keyword evidence="1" id="KW-0808">Transferase</keyword>
<organism evidence="4 5">
    <name type="scientific">Actinokineospora soli</name>
    <dbReference type="NCBI Taxonomy" id="1048753"/>
    <lineage>
        <taxon>Bacteria</taxon>
        <taxon>Bacillati</taxon>
        <taxon>Actinomycetota</taxon>
        <taxon>Actinomycetes</taxon>
        <taxon>Pseudonocardiales</taxon>
        <taxon>Pseudonocardiaceae</taxon>
        <taxon>Actinokineospora</taxon>
    </lineage>
</organism>
<keyword evidence="5" id="KW-1185">Reference proteome</keyword>
<dbReference type="SUPFAM" id="SSF53901">
    <property type="entry name" value="Thiolase-like"/>
    <property type="match status" value="1"/>
</dbReference>
<feature type="compositionally biased region" description="Low complexity" evidence="2">
    <location>
        <begin position="67"/>
        <end position="82"/>
    </location>
</feature>
<dbReference type="PANTHER" id="PTHR43775">
    <property type="entry name" value="FATTY ACID SYNTHASE"/>
    <property type="match status" value="1"/>
</dbReference>
<comment type="caution">
    <text evidence="4">The sequence shown here is derived from an EMBL/GenBank/DDBJ whole genome shotgun (WGS) entry which is preliminary data.</text>
</comment>
<evidence type="ECO:0000256" key="1">
    <source>
        <dbReference type="ARBA" id="ARBA00022679"/>
    </source>
</evidence>
<dbReference type="Proteomes" id="UP001596512">
    <property type="component" value="Unassembled WGS sequence"/>
</dbReference>
<dbReference type="InterPro" id="IPR016039">
    <property type="entry name" value="Thiolase-like"/>
</dbReference>
<evidence type="ECO:0000256" key="2">
    <source>
        <dbReference type="SAM" id="MobiDB-lite"/>
    </source>
</evidence>
<dbReference type="InterPro" id="IPR050091">
    <property type="entry name" value="PKS_NRPS_Biosynth_Enz"/>
</dbReference>
<reference evidence="5" key="1">
    <citation type="journal article" date="2019" name="Int. J. Syst. Evol. Microbiol.">
        <title>The Global Catalogue of Microorganisms (GCM) 10K type strain sequencing project: providing services to taxonomists for standard genome sequencing and annotation.</title>
        <authorList>
            <consortium name="The Broad Institute Genomics Platform"/>
            <consortium name="The Broad Institute Genome Sequencing Center for Infectious Disease"/>
            <person name="Wu L."/>
            <person name="Ma J."/>
        </authorList>
    </citation>
    <scope>NUCLEOTIDE SEQUENCE [LARGE SCALE GENOMIC DNA]</scope>
    <source>
        <strain evidence="5">JCM 17695</strain>
    </source>
</reference>
<feature type="region of interest" description="Disordered" evidence="2">
    <location>
        <begin position="52"/>
        <end position="82"/>
    </location>
</feature>
<dbReference type="PANTHER" id="PTHR43775:SF51">
    <property type="entry name" value="INACTIVE PHENOLPHTHIOCEROL SYNTHESIS POLYKETIDE SYNTHASE TYPE I PKS1-RELATED"/>
    <property type="match status" value="1"/>
</dbReference>
<evidence type="ECO:0000313" key="5">
    <source>
        <dbReference type="Proteomes" id="UP001596512"/>
    </source>
</evidence>
<accession>A0ABW2TLT1</accession>
<sequence>MKSQIGHTKCAAGLAGLIKAAMAVHTGVRPPTLHLSAPNPAWEAERSPFAFRSSAAPWPGSRRRASPRSARSASAAPTSTSC</sequence>
<name>A0ABW2TLT1_9PSEU</name>
<gene>
    <name evidence="4" type="ORF">ACFQV2_15375</name>
</gene>
<dbReference type="EMBL" id="JBHTEY010000004">
    <property type="protein sequence ID" value="MFC7614700.1"/>
    <property type="molecule type" value="Genomic_DNA"/>
</dbReference>
<evidence type="ECO:0000313" key="4">
    <source>
        <dbReference type="EMBL" id="MFC7614700.1"/>
    </source>
</evidence>
<dbReference type="InterPro" id="IPR014031">
    <property type="entry name" value="Ketoacyl_synth_C"/>
</dbReference>